<feature type="binding site" evidence="7">
    <location>
        <begin position="214"/>
        <end position="215"/>
    </location>
    <ligand>
        <name>substrate</name>
    </ligand>
</feature>
<dbReference type="SUPFAM" id="SSF51556">
    <property type="entry name" value="Metallo-dependent hydrolases"/>
    <property type="match status" value="1"/>
</dbReference>
<dbReference type="EMBL" id="QDDR01000015">
    <property type="protein sequence ID" value="PVE45437.1"/>
    <property type="molecule type" value="Genomic_DNA"/>
</dbReference>
<dbReference type="InterPro" id="IPR011059">
    <property type="entry name" value="Metal-dep_hydrolase_composite"/>
</dbReference>
<dbReference type="Gene3D" id="3.20.20.140">
    <property type="entry name" value="Metal-dependent hydrolases"/>
    <property type="match status" value="1"/>
</dbReference>
<evidence type="ECO:0000256" key="1">
    <source>
        <dbReference type="ARBA" id="ARBA00010716"/>
    </source>
</evidence>
<evidence type="ECO:0000259" key="9">
    <source>
        <dbReference type="Pfam" id="PF01979"/>
    </source>
</evidence>
<evidence type="ECO:0000256" key="7">
    <source>
        <dbReference type="PIRSR" id="PIRSR038994-2"/>
    </source>
</evidence>
<feature type="active site" description="Proton donor/acceptor" evidence="6">
    <location>
        <position position="267"/>
    </location>
</feature>
<feature type="binding site" evidence="7">
    <location>
        <position position="245"/>
    </location>
    <ligand>
        <name>substrate</name>
    </ligand>
</feature>
<comment type="caution">
    <text evidence="10">The sequence shown here is derived from an EMBL/GenBank/DDBJ whole genome shotgun (WGS) entry which is preliminary data.</text>
</comment>
<feature type="binding site" evidence="8">
    <location>
        <position position="190"/>
    </location>
    <ligand>
        <name>Zn(2+)</name>
        <dbReference type="ChEBI" id="CHEBI:29105"/>
    </ligand>
</feature>
<proteinExistence type="inferred from homology"/>
<feature type="binding site" evidence="7">
    <location>
        <position position="222"/>
    </location>
    <ligand>
        <name>substrate</name>
    </ligand>
</feature>
<dbReference type="Gene3D" id="2.30.40.10">
    <property type="entry name" value="Urease, subunit C, domain 1"/>
    <property type="match status" value="1"/>
</dbReference>
<reference evidence="10 11" key="1">
    <citation type="journal article" date="2011" name="Syst. Appl. Microbiol.">
        <title>Defluviimonas denitrificans gen. nov., sp. nov., and Pararhodobacter aggregans gen. nov., sp. nov., non-phototrophic Rhodobacteraceae from the biofilter of a marine aquaculture.</title>
        <authorList>
            <person name="Foesel B.U."/>
            <person name="Drake H.L."/>
            <person name="Schramm A."/>
        </authorList>
    </citation>
    <scope>NUCLEOTIDE SEQUENCE [LARGE SCALE GENOMIC DNA]</scope>
    <source>
        <strain evidence="10 11">D1-19</strain>
    </source>
</reference>
<sequence>MRQVFRGAQIFDGWRLHEGAALSTEDGRVTGLGPDTGEGLDLGGGVLAPGFVDLQVNGGGGALLGQGDPDAALETICAAHRRLGTAGLLPTLITAAPETTAAVLAAGIRAAEAGLPGFLGLHLEGPHLDPRRKGAHERALIRPMQEWDLERLLTAARRLPRLMVTLAPEAATPEQIAALAAAGVLVSLGHSDCTEAQARAAMTAGAGAVTHLYNAMSPMSHRAPGLTGAALDGSSAVGIIPDGVHVAPTPFRVAARMADERLFAVTDSMALAGTEATEFQLNDRAIHRRDGRLTLSDGTLAGADVTMPEALAWMTGYAGIDRAEALAMTTRRPADLAGRPDLGRLLPGARADLVHLSETWRLTRRWFAGEAG</sequence>
<evidence type="ECO:0000313" key="10">
    <source>
        <dbReference type="EMBL" id="PVE45437.1"/>
    </source>
</evidence>
<comment type="cofactor">
    <cofactor evidence="8">
        <name>a divalent metal cation</name>
        <dbReference type="ChEBI" id="CHEBI:60240"/>
    </cofactor>
    <text evidence="8">Binds 1 divalent metal cation per subunit.</text>
</comment>
<organism evidence="10 11">
    <name type="scientific">Pararhodobacter aggregans</name>
    <dbReference type="NCBI Taxonomy" id="404875"/>
    <lineage>
        <taxon>Bacteria</taxon>
        <taxon>Pseudomonadati</taxon>
        <taxon>Pseudomonadota</taxon>
        <taxon>Alphaproteobacteria</taxon>
        <taxon>Rhodobacterales</taxon>
        <taxon>Paracoccaceae</taxon>
        <taxon>Pararhodobacter</taxon>
    </lineage>
</organism>
<name>A0A2T7UL89_9RHOB</name>
<evidence type="ECO:0000313" key="11">
    <source>
        <dbReference type="Proteomes" id="UP000244810"/>
    </source>
</evidence>
<evidence type="ECO:0000256" key="4">
    <source>
        <dbReference type="ARBA" id="ARBA00023277"/>
    </source>
</evidence>
<keyword evidence="2 8" id="KW-0479">Metal-binding</keyword>
<accession>A0A2T7UL89</accession>
<dbReference type="GO" id="GO:0006046">
    <property type="term" value="P:N-acetylglucosamine catabolic process"/>
    <property type="evidence" value="ECO:0007669"/>
    <property type="project" value="TreeGrafter"/>
</dbReference>
<dbReference type="InterPro" id="IPR006680">
    <property type="entry name" value="Amidohydro-rel"/>
</dbReference>
<dbReference type="OrthoDB" id="9776488at2"/>
<keyword evidence="4 5" id="KW-0119">Carbohydrate metabolism</keyword>
<feature type="domain" description="Amidohydrolase-related" evidence="9">
    <location>
        <begin position="47"/>
        <end position="356"/>
    </location>
</feature>
<evidence type="ECO:0000256" key="5">
    <source>
        <dbReference type="PIRNR" id="PIRNR038994"/>
    </source>
</evidence>
<keyword evidence="3 5" id="KW-0378">Hydrolase</keyword>
<dbReference type="InterPro" id="IPR003764">
    <property type="entry name" value="GlcNAc_6-P_deAcase"/>
</dbReference>
<dbReference type="PANTHER" id="PTHR11113:SF14">
    <property type="entry name" value="N-ACETYLGLUCOSAMINE-6-PHOSPHATE DEACETYLASE"/>
    <property type="match status" value="1"/>
</dbReference>
<dbReference type="AlphaFoldDB" id="A0A2T7UL89"/>
<dbReference type="Proteomes" id="UP000244810">
    <property type="component" value="Unassembled WGS sequence"/>
</dbReference>
<evidence type="ECO:0000256" key="6">
    <source>
        <dbReference type="PIRSR" id="PIRSR038994-1"/>
    </source>
</evidence>
<protein>
    <submittedName>
        <fullName evidence="10">N-acetylglucosamine-6-phosphate deacetylase</fullName>
    </submittedName>
</protein>
<keyword evidence="11" id="KW-1185">Reference proteome</keyword>
<gene>
    <name evidence="10" type="ORF">DDE23_21880</name>
</gene>
<evidence type="ECO:0000256" key="8">
    <source>
        <dbReference type="PIRSR" id="PIRSR038994-3"/>
    </source>
</evidence>
<feature type="binding site" evidence="7">
    <location>
        <begin position="300"/>
        <end position="302"/>
    </location>
    <ligand>
        <name>substrate</name>
    </ligand>
</feature>
<dbReference type="RefSeq" id="WP_107750103.1">
    <property type="nucleotide sequence ID" value="NZ_QBKF01000001.1"/>
</dbReference>
<dbReference type="Pfam" id="PF01979">
    <property type="entry name" value="Amidohydro_1"/>
    <property type="match status" value="1"/>
</dbReference>
<dbReference type="PIRSF" id="PIRSF038994">
    <property type="entry name" value="NagA"/>
    <property type="match status" value="1"/>
</dbReference>
<evidence type="ECO:0000256" key="2">
    <source>
        <dbReference type="ARBA" id="ARBA00022723"/>
    </source>
</evidence>
<comment type="similarity">
    <text evidence="1 5">Belongs to the metallo-dependent hydrolases superfamily. NagA family.</text>
</comment>
<feature type="binding site" evidence="7">
    <location>
        <position position="135"/>
    </location>
    <ligand>
        <name>substrate</name>
    </ligand>
</feature>
<dbReference type="GO" id="GO:0046872">
    <property type="term" value="F:metal ion binding"/>
    <property type="evidence" value="ECO:0007669"/>
    <property type="project" value="UniProtKB-KW"/>
</dbReference>
<feature type="binding site" evidence="8">
    <location>
        <position position="211"/>
    </location>
    <ligand>
        <name>Zn(2+)</name>
        <dbReference type="ChEBI" id="CHEBI:29105"/>
    </ligand>
</feature>
<dbReference type="GO" id="GO:0008448">
    <property type="term" value="F:N-acetylglucosamine-6-phosphate deacetylase activity"/>
    <property type="evidence" value="ECO:0007669"/>
    <property type="project" value="InterPro"/>
</dbReference>
<evidence type="ECO:0000256" key="3">
    <source>
        <dbReference type="ARBA" id="ARBA00022801"/>
    </source>
</evidence>
<dbReference type="InterPro" id="IPR032466">
    <property type="entry name" value="Metal_Hydrolase"/>
</dbReference>
<feature type="binding site" evidence="8">
    <location>
        <position position="124"/>
    </location>
    <ligand>
        <name>Zn(2+)</name>
        <dbReference type="ChEBI" id="CHEBI:29105"/>
    </ligand>
</feature>
<dbReference type="PANTHER" id="PTHR11113">
    <property type="entry name" value="N-ACETYLGLUCOSAMINE-6-PHOSPHATE DEACETYLASE"/>
    <property type="match status" value="1"/>
</dbReference>
<dbReference type="SUPFAM" id="SSF51338">
    <property type="entry name" value="Composite domain of metallo-dependent hydrolases"/>
    <property type="match status" value="1"/>
</dbReference>